<organism evidence="3 5">
    <name type="scientific">Ruminococcus albus SY3</name>
    <dbReference type="NCBI Taxonomy" id="1341156"/>
    <lineage>
        <taxon>Bacteria</taxon>
        <taxon>Bacillati</taxon>
        <taxon>Bacillota</taxon>
        <taxon>Clostridia</taxon>
        <taxon>Eubacteriales</taxon>
        <taxon>Oscillospiraceae</taxon>
        <taxon>Ruminococcus</taxon>
    </lineage>
</organism>
<dbReference type="PATRIC" id="fig|1341156.4.peg.3348"/>
<comment type="caution">
    <text evidence="3">The sequence shown here is derived from an EMBL/GenBank/DDBJ whole genome shotgun (WGS) entry which is preliminary data.</text>
</comment>
<dbReference type="OrthoDB" id="3196489at2"/>
<feature type="domain" description="Histidine kinase N-terminal 7TM region" evidence="2">
    <location>
        <begin position="40"/>
        <end position="210"/>
    </location>
</feature>
<feature type="transmembrane region" description="Helical" evidence="1">
    <location>
        <begin position="203"/>
        <end position="223"/>
    </location>
</feature>
<dbReference type="EMBL" id="JEOB01000004">
    <property type="protein sequence ID" value="EXM38256.1"/>
    <property type="molecule type" value="Genomic_DNA"/>
</dbReference>
<feature type="transmembrane region" description="Helical" evidence="1">
    <location>
        <begin position="132"/>
        <end position="150"/>
    </location>
</feature>
<evidence type="ECO:0000313" key="5">
    <source>
        <dbReference type="Proteomes" id="UP000021369"/>
    </source>
</evidence>
<feature type="transmembrane region" description="Helical" evidence="1">
    <location>
        <begin position="9"/>
        <end position="28"/>
    </location>
</feature>
<feature type="transmembrane region" description="Helical" evidence="1">
    <location>
        <begin position="65"/>
        <end position="80"/>
    </location>
</feature>
<keyword evidence="1" id="KW-0812">Transmembrane</keyword>
<evidence type="ECO:0000256" key="1">
    <source>
        <dbReference type="SAM" id="Phobius"/>
    </source>
</evidence>
<reference evidence="3 5" key="1">
    <citation type="submission" date="2013-06" db="EMBL/GenBank/DDBJ databases">
        <title>Rumen cellulosomics: divergent fiber-degrading strategies revealed by comparative genome-wide analysis of six Ruminococcal strains.</title>
        <authorList>
            <person name="Dassa B."/>
            <person name="Borovok I."/>
            <person name="Lamed R."/>
            <person name="Flint H."/>
            <person name="Yeoman C.J."/>
            <person name="White B."/>
            <person name="Bayer E.A."/>
        </authorList>
    </citation>
    <scope>NUCLEOTIDE SEQUENCE [LARGE SCALE GENOMIC DNA]</scope>
    <source>
        <strain evidence="3 5">SY3</strain>
    </source>
</reference>
<protein>
    <recommendedName>
        <fullName evidence="2">Histidine kinase N-terminal 7TM region domain-containing protein</fullName>
    </recommendedName>
</protein>
<feature type="transmembrane region" description="Helical" evidence="1">
    <location>
        <begin position="34"/>
        <end position="53"/>
    </location>
</feature>
<feature type="transmembrane region" description="Helical" evidence="1">
    <location>
        <begin position="170"/>
        <end position="191"/>
    </location>
</feature>
<keyword evidence="5" id="KW-1185">Reference proteome</keyword>
<dbReference type="RefSeq" id="WP_024855995.1">
    <property type="nucleotide sequence ID" value="NZ_JEOB01000002.1"/>
</dbReference>
<accession>A0A011VSM8</accession>
<evidence type="ECO:0000313" key="3">
    <source>
        <dbReference type="EMBL" id="EXM38256.1"/>
    </source>
</evidence>
<feature type="transmembrane region" description="Helical" evidence="1">
    <location>
        <begin position="100"/>
        <end position="120"/>
    </location>
</feature>
<keyword evidence="1" id="KW-0472">Membrane</keyword>
<dbReference type="Pfam" id="PF16927">
    <property type="entry name" value="HisKA_7TM"/>
    <property type="match status" value="1"/>
</dbReference>
<sequence length="548" mass="62634">MPINRKHRIELIFGMSAVMVAGMARAVLDKTALSYDYLISLLLMTVYLMWLFASRRRFPHKGMRRILTVSALLMMLWNTVDTLNNEFITKDSDLSRQIWYWYYLPMVMLPILLLMAAFYIGRTDSYELPRKWFIAFIPVLGLAVAIGTNDLHQLAFEFENGSMKRYRCGPLYYCAIGILIFSVVGILFKTLRSCSKRQFSRSFMLPAAITALGGIYFISYRISDEPMLFQRMYDFPDFTCLFFMCFWESLVITHMLPSNADHKEFFSASSISAGLVDDEMEIYLRGENSPRPTKDQLTEACVKEVLSGSNVLKVQPVVGGYFYWLEDISELQELNERLEETRSYLEEEHVMLDTANKLEESRRRTAEQNKLYDSISERLNPEFESLSKLLNELPADEDDFRAVMKRAAIDGVFIKRCSNLLLLAGSSDHIDSGELGLSVGESLGYLELSDIWGQADIPKGRELPAETVLFMYELFNGTAKCALDDVHAIMVTLRLDDGIDFRIELDCECQPVKDETFSRAEELGGSIETVREDGSTYVIFTAKGEAVQ</sequence>
<dbReference type="Proteomes" id="UP000021369">
    <property type="component" value="Unassembled WGS sequence"/>
</dbReference>
<proteinExistence type="predicted"/>
<dbReference type="AlphaFoldDB" id="A0A011VSM8"/>
<dbReference type="EMBL" id="JEOB01000002">
    <property type="protein sequence ID" value="EXM39790.1"/>
    <property type="molecule type" value="Genomic_DNA"/>
</dbReference>
<keyword evidence="1" id="KW-1133">Transmembrane helix</keyword>
<gene>
    <name evidence="4" type="ORF">RASY3_08395</name>
    <name evidence="3" type="ORF">RASY3_18780</name>
</gene>
<evidence type="ECO:0000259" key="2">
    <source>
        <dbReference type="Pfam" id="PF16927"/>
    </source>
</evidence>
<dbReference type="InterPro" id="IPR031621">
    <property type="entry name" value="HisKA_7TM"/>
</dbReference>
<evidence type="ECO:0000313" key="4">
    <source>
        <dbReference type="EMBL" id="EXM39790.1"/>
    </source>
</evidence>
<name>A0A011VSM8_RUMAL</name>